<dbReference type="Pfam" id="PF01151">
    <property type="entry name" value="ELO"/>
    <property type="match status" value="1"/>
</dbReference>
<evidence type="ECO:0000256" key="7">
    <source>
        <dbReference type="ARBA" id="ARBA00022989"/>
    </source>
</evidence>
<sequence>MVSLSAVLLDIIPYRLPTHLYTYVQGKTPLSTDKQVVTTLISYLVIIFSIQAFMKNRQPLKLTTFFQIHNVFLSAGSLLLLLLMLEEIIPNVWNNGLHHALCAEQSWTPKMEFYYMINYSFKYIELLDTVFLALKKKPLQFLHVFHHSATALLCYTQLNGKTSISWSVITLNLAVHVIMYYYYYATAGGAKFWWKKYLTSMQIAQFIIDICVVYFGTYERMAFNYFPDTLPYYGNCAGSEKAALFGCGLLTSYLGLFINFYFKTYKKPAAKKVTSNGTANGHANGKVNGHANGNGSAHKSD</sequence>
<feature type="compositionally biased region" description="Polar residues" evidence="13">
    <location>
        <begin position="291"/>
        <end position="301"/>
    </location>
</feature>
<evidence type="ECO:0000256" key="11">
    <source>
        <dbReference type="ARBA" id="ARBA00047375"/>
    </source>
</evidence>
<dbReference type="GO" id="GO:0042761">
    <property type="term" value="P:very long-chain fatty acid biosynthetic process"/>
    <property type="evidence" value="ECO:0007669"/>
    <property type="project" value="TreeGrafter"/>
</dbReference>
<keyword evidence="7 12" id="KW-1133">Transmembrane helix</keyword>
<keyword evidence="15" id="KW-1185">Reference proteome</keyword>
<feature type="transmembrane region" description="Helical" evidence="12">
    <location>
        <begin position="66"/>
        <end position="85"/>
    </location>
</feature>
<keyword evidence="10 12" id="KW-0275">Fatty acid biosynthesis</keyword>
<accession>A0A8H4VVA6</accession>
<keyword evidence="4 12" id="KW-0808">Transferase</keyword>
<evidence type="ECO:0000256" key="8">
    <source>
        <dbReference type="ARBA" id="ARBA00023098"/>
    </source>
</evidence>
<gene>
    <name evidence="14" type="ORF">D9613_001808</name>
</gene>
<evidence type="ECO:0000313" key="14">
    <source>
        <dbReference type="EMBL" id="KAF4623908.1"/>
    </source>
</evidence>
<reference evidence="14 15" key="1">
    <citation type="submission" date="2019-12" db="EMBL/GenBank/DDBJ databases">
        <authorList>
            <person name="Floudas D."/>
            <person name="Bentzer J."/>
            <person name="Ahren D."/>
            <person name="Johansson T."/>
            <person name="Persson P."/>
            <person name="Tunlid A."/>
        </authorList>
    </citation>
    <scope>NUCLEOTIDE SEQUENCE [LARGE SCALE GENOMIC DNA]</scope>
    <source>
        <strain evidence="14 15">CBS 102.39</strain>
    </source>
</reference>
<dbReference type="GO" id="GO:0034626">
    <property type="term" value="P:fatty acid elongation, polyunsaturated fatty acid"/>
    <property type="evidence" value="ECO:0007669"/>
    <property type="project" value="TreeGrafter"/>
</dbReference>
<comment type="catalytic activity">
    <reaction evidence="11">
        <text>a very-long-chain acyl-CoA + malonyl-CoA + H(+) = a very-long-chain 3-oxoacyl-CoA + CO2 + CoA</text>
        <dbReference type="Rhea" id="RHEA:32727"/>
        <dbReference type="ChEBI" id="CHEBI:15378"/>
        <dbReference type="ChEBI" id="CHEBI:16526"/>
        <dbReference type="ChEBI" id="CHEBI:57287"/>
        <dbReference type="ChEBI" id="CHEBI:57384"/>
        <dbReference type="ChEBI" id="CHEBI:90725"/>
        <dbReference type="ChEBI" id="CHEBI:90736"/>
        <dbReference type="EC" id="2.3.1.199"/>
    </reaction>
</comment>
<dbReference type="GO" id="GO:0034625">
    <property type="term" value="P:fatty acid elongation, monounsaturated fatty acid"/>
    <property type="evidence" value="ECO:0007669"/>
    <property type="project" value="TreeGrafter"/>
</dbReference>
<name>A0A8H4VVA6_9AGAR</name>
<evidence type="ECO:0000256" key="10">
    <source>
        <dbReference type="ARBA" id="ARBA00023160"/>
    </source>
</evidence>
<evidence type="ECO:0000256" key="5">
    <source>
        <dbReference type="ARBA" id="ARBA00022692"/>
    </source>
</evidence>
<comment type="similarity">
    <text evidence="2 12">Belongs to the ELO family.</text>
</comment>
<evidence type="ECO:0000256" key="13">
    <source>
        <dbReference type="SAM" id="MobiDB-lite"/>
    </source>
</evidence>
<evidence type="ECO:0000256" key="1">
    <source>
        <dbReference type="ARBA" id="ARBA00004141"/>
    </source>
</evidence>
<keyword evidence="9 12" id="KW-0472">Membrane</keyword>
<dbReference type="EC" id="2.3.1.-" evidence="12"/>
<evidence type="ECO:0000256" key="9">
    <source>
        <dbReference type="ARBA" id="ARBA00023136"/>
    </source>
</evidence>
<dbReference type="GO" id="GO:0019367">
    <property type="term" value="P:fatty acid elongation, saturated fatty acid"/>
    <property type="evidence" value="ECO:0007669"/>
    <property type="project" value="TreeGrafter"/>
</dbReference>
<feature type="transmembrane region" description="Helical" evidence="12">
    <location>
        <begin position="164"/>
        <end position="185"/>
    </location>
</feature>
<dbReference type="PANTHER" id="PTHR11157:SF134">
    <property type="entry name" value="ELONGATION OF FATTY ACIDS PROTEIN 1-RELATED"/>
    <property type="match status" value="1"/>
</dbReference>
<evidence type="ECO:0000256" key="4">
    <source>
        <dbReference type="ARBA" id="ARBA00022679"/>
    </source>
</evidence>
<evidence type="ECO:0000256" key="2">
    <source>
        <dbReference type="ARBA" id="ARBA00007263"/>
    </source>
</evidence>
<feature type="transmembrane region" description="Helical" evidence="12">
    <location>
        <begin position="36"/>
        <end position="54"/>
    </location>
</feature>
<keyword evidence="8 12" id="KW-0443">Lipid metabolism</keyword>
<comment type="subcellular location">
    <subcellularLocation>
        <location evidence="1">Membrane</location>
        <topology evidence="1">Multi-pass membrane protein</topology>
    </subcellularLocation>
</comment>
<dbReference type="PROSITE" id="PS01188">
    <property type="entry name" value="ELO"/>
    <property type="match status" value="1"/>
</dbReference>
<dbReference type="Proteomes" id="UP000521872">
    <property type="component" value="Unassembled WGS sequence"/>
</dbReference>
<dbReference type="AlphaFoldDB" id="A0A8H4VVA6"/>
<dbReference type="InterPro" id="IPR002076">
    <property type="entry name" value="ELO_fam"/>
</dbReference>
<dbReference type="GO" id="GO:0030148">
    <property type="term" value="P:sphingolipid biosynthetic process"/>
    <property type="evidence" value="ECO:0007669"/>
    <property type="project" value="TreeGrafter"/>
</dbReference>
<comment type="caution">
    <text evidence="14">The sequence shown here is derived from an EMBL/GenBank/DDBJ whole genome shotgun (WGS) entry which is preliminary data.</text>
</comment>
<dbReference type="InterPro" id="IPR030457">
    <property type="entry name" value="ELO_CS"/>
</dbReference>
<dbReference type="GO" id="GO:0009922">
    <property type="term" value="F:fatty acid elongase activity"/>
    <property type="evidence" value="ECO:0007669"/>
    <property type="project" value="UniProtKB-EC"/>
</dbReference>
<feature type="region of interest" description="Disordered" evidence="13">
    <location>
        <begin position="278"/>
        <end position="301"/>
    </location>
</feature>
<feature type="transmembrane region" description="Helical" evidence="12">
    <location>
        <begin position="242"/>
        <end position="262"/>
    </location>
</feature>
<comment type="catalytic activity">
    <reaction evidence="12">
        <text>an acyl-CoA + malonyl-CoA + H(+) = a 3-oxoacyl-CoA + CO2 + CoA</text>
        <dbReference type="Rhea" id="RHEA:50252"/>
        <dbReference type="ChEBI" id="CHEBI:15378"/>
        <dbReference type="ChEBI" id="CHEBI:16526"/>
        <dbReference type="ChEBI" id="CHEBI:57287"/>
        <dbReference type="ChEBI" id="CHEBI:57384"/>
        <dbReference type="ChEBI" id="CHEBI:58342"/>
        <dbReference type="ChEBI" id="CHEBI:90726"/>
    </reaction>
    <physiologicalReaction direction="left-to-right" evidence="12">
        <dbReference type="Rhea" id="RHEA:50253"/>
    </physiologicalReaction>
</comment>
<dbReference type="GO" id="GO:0005789">
    <property type="term" value="C:endoplasmic reticulum membrane"/>
    <property type="evidence" value="ECO:0007669"/>
    <property type="project" value="TreeGrafter"/>
</dbReference>
<evidence type="ECO:0000313" key="15">
    <source>
        <dbReference type="Proteomes" id="UP000521872"/>
    </source>
</evidence>
<keyword evidence="3 12" id="KW-0444">Lipid biosynthesis</keyword>
<keyword evidence="6 12" id="KW-0276">Fatty acid metabolism</keyword>
<keyword evidence="5 12" id="KW-0812">Transmembrane</keyword>
<proteinExistence type="inferred from homology"/>
<evidence type="ECO:0000256" key="12">
    <source>
        <dbReference type="RuleBase" id="RU361115"/>
    </source>
</evidence>
<evidence type="ECO:0000256" key="6">
    <source>
        <dbReference type="ARBA" id="ARBA00022832"/>
    </source>
</evidence>
<protein>
    <recommendedName>
        <fullName evidence="12">Elongation of fatty acids protein</fullName>
        <ecNumber evidence="12">2.3.1.-</ecNumber>
    </recommendedName>
</protein>
<dbReference type="EMBL" id="JAACJL010000001">
    <property type="protein sequence ID" value="KAF4623908.1"/>
    <property type="molecule type" value="Genomic_DNA"/>
</dbReference>
<evidence type="ECO:0000256" key="3">
    <source>
        <dbReference type="ARBA" id="ARBA00022516"/>
    </source>
</evidence>
<dbReference type="PANTHER" id="PTHR11157">
    <property type="entry name" value="FATTY ACID ACYL TRANSFERASE-RELATED"/>
    <property type="match status" value="1"/>
</dbReference>
<feature type="transmembrane region" description="Helical" evidence="12">
    <location>
        <begin position="197"/>
        <end position="217"/>
    </location>
</feature>
<organism evidence="14 15">
    <name type="scientific">Agrocybe pediades</name>
    <dbReference type="NCBI Taxonomy" id="84607"/>
    <lineage>
        <taxon>Eukaryota</taxon>
        <taxon>Fungi</taxon>
        <taxon>Dikarya</taxon>
        <taxon>Basidiomycota</taxon>
        <taxon>Agaricomycotina</taxon>
        <taxon>Agaricomycetes</taxon>
        <taxon>Agaricomycetidae</taxon>
        <taxon>Agaricales</taxon>
        <taxon>Agaricineae</taxon>
        <taxon>Strophariaceae</taxon>
        <taxon>Agrocybe</taxon>
    </lineage>
</organism>